<dbReference type="CDD" id="cd01948">
    <property type="entry name" value="EAL"/>
    <property type="match status" value="1"/>
</dbReference>
<dbReference type="InterPro" id="IPR003018">
    <property type="entry name" value="GAF"/>
</dbReference>
<dbReference type="SUPFAM" id="SSF55073">
    <property type="entry name" value="Nucleotide cyclase"/>
    <property type="match status" value="1"/>
</dbReference>
<feature type="domain" description="PAS" evidence="7">
    <location>
        <begin position="592"/>
        <end position="638"/>
    </location>
</feature>
<dbReference type="NCBIfam" id="TIGR00254">
    <property type="entry name" value="GGDEF"/>
    <property type="match status" value="1"/>
</dbReference>
<evidence type="ECO:0000259" key="9">
    <source>
        <dbReference type="PROSITE" id="PS50839"/>
    </source>
</evidence>
<dbReference type="SUPFAM" id="SSF55781">
    <property type="entry name" value="GAF domain-like"/>
    <property type="match status" value="1"/>
</dbReference>
<dbReference type="InterPro" id="IPR000700">
    <property type="entry name" value="PAS-assoc_C"/>
</dbReference>
<dbReference type="SMART" id="SM00086">
    <property type="entry name" value="PAC"/>
    <property type="match status" value="2"/>
</dbReference>
<evidence type="ECO:0000259" key="11">
    <source>
        <dbReference type="PROSITE" id="PS50887"/>
    </source>
</evidence>
<dbReference type="GO" id="GO:0003824">
    <property type="term" value="F:catalytic activity"/>
    <property type="evidence" value="ECO:0007669"/>
    <property type="project" value="UniProtKB-ARBA"/>
</dbReference>
<dbReference type="Proteomes" id="UP000640333">
    <property type="component" value="Unassembled WGS sequence"/>
</dbReference>
<dbReference type="InterPro" id="IPR000160">
    <property type="entry name" value="GGDEF_dom"/>
</dbReference>
<keyword evidence="3 6" id="KW-0812">Transmembrane</keyword>
<dbReference type="Pfam" id="PF08447">
    <property type="entry name" value="PAS_3"/>
    <property type="match status" value="1"/>
</dbReference>
<evidence type="ECO:0000313" key="13">
    <source>
        <dbReference type="Proteomes" id="UP000640333"/>
    </source>
</evidence>
<dbReference type="SMART" id="SM00267">
    <property type="entry name" value="GGDEF"/>
    <property type="match status" value="1"/>
</dbReference>
<evidence type="ECO:0000259" key="10">
    <source>
        <dbReference type="PROSITE" id="PS50883"/>
    </source>
</evidence>
<dbReference type="CDD" id="cd00130">
    <property type="entry name" value="PAS"/>
    <property type="match status" value="2"/>
</dbReference>
<accession>A0A8J7FEJ8</accession>
<dbReference type="InterPro" id="IPR035919">
    <property type="entry name" value="EAL_sf"/>
</dbReference>
<feature type="domain" description="PAC" evidence="8">
    <location>
        <begin position="665"/>
        <end position="717"/>
    </location>
</feature>
<dbReference type="SUPFAM" id="SSF141868">
    <property type="entry name" value="EAL domain-like"/>
    <property type="match status" value="1"/>
</dbReference>
<gene>
    <name evidence="12" type="ORF">IOQ59_13195</name>
</gene>
<evidence type="ECO:0000256" key="4">
    <source>
        <dbReference type="ARBA" id="ARBA00022989"/>
    </source>
</evidence>
<dbReference type="CDD" id="cd01949">
    <property type="entry name" value="GGDEF"/>
    <property type="match status" value="1"/>
</dbReference>
<dbReference type="InterPro" id="IPR001610">
    <property type="entry name" value="PAC"/>
</dbReference>
<sequence length="1272" mass="143599">MKSFSNSTRYLTMLIAVTVLLSVSAVVYVDQAHYQAKRHAIKNTATGFASQIKQNVDHALSATYALATFVRQNQGNVETFDQVASELLNYYPSATAIQLSPNGIISHTHPLEGNERALGYNLLQDSRRDEAAFRAMKTGQLTMSDPFTLVQGGLAAAGRLPVFLETREQKQQFWGFSNVLIRFPDVLENTKLHNLDEQGLAYRLFSVDPHSGIPMLLAQSDSPISDSPISVPIAVPDGEWKLEVTPVSGWRNGYWLLLDIIAGLSFCLLVVVTVLLVRKLRQDQATLEQAVEQRTTALTTTLKHTELALRTARQSWFEMDLNSGEIWVGDEYPALLDYERDEFQTDLDTLKNGVHPDDLAQLTEMLETCATTGETTEIEFRRRTKKGYWLWLHAVSEIVHVAEDDTPTRVIGVVTDISRRKHTEILESARLKVLEQLVQNVPLDTIFMSIISMIEDTSRGALCSILLLDEEKKHLHMGAAPNLPDFYNEAVEGIAIGDGVGSCGTAAFLKKRVIVEDINTHPYWAPYTELAQQAGLASCWSEPILHGDGEILGTFAIYHPIPSTPNAQDLEIIDFAARLAMLAIDKTRTNTRLNLLSNVFDEAEEGIMVTDALARIVDVNPKFCEITGYTREEALNNNPNMLSSGKQDASFYNDLWQELKREGSWRGEIWNRRKDGELYIEQLTISDISNTSGEITNYVGIFSDITQLKTQQQALEMMAYHDVLTQLPNRVLLTDRFQQATARCNRTGSLLAVCFLDLDNFKQVNDHYGHNIGDQLLVQVSERILSCIRDEDTASRLGGDEFAILIGDIHSTEDCREALDRIHSTICEPFYIDGHELHITASSGITIYPHDQVDIDTLLRHADQAMYRVKLGGKNNFDMFNAKDDQQLIETHNKRRDIEQAFREQQFVLYYQPKVNMCTGEVWGVEALIRWNHPEKGILPPFSFLPAISGTNLEIEIGNWVIKEALLQVSNWHKAGLKLDVSINVSAFHLLSPDFESELTVSLAEYPQIDTQYIQLEILESTDFGNLQAINKIIESCQNNLGVSFALDDFGTGFSSLAHLRNLTADNIKIDCSFVTHLMSSPDDFRIVDGVIRLAEAFDRNVIAEGVETVWEGLMLLLMGCENAQGYAIARPMPAEKLPTWLKGFEPFDAWQAFKGRNLSQRQTMIELFLLSLNYWTTEFEQALRSDPSIEPAWPIADQQLSHCFAWSERCRKEHLISESMLRDIDERRDHVHLLAQEIENQYRCGDVAQARSRLPELEYLVDDVRQQLSTI</sequence>
<dbReference type="InterPro" id="IPR029787">
    <property type="entry name" value="Nucleotide_cyclase"/>
</dbReference>
<evidence type="ECO:0000259" key="7">
    <source>
        <dbReference type="PROSITE" id="PS50112"/>
    </source>
</evidence>
<dbReference type="GO" id="GO:0007165">
    <property type="term" value="P:signal transduction"/>
    <property type="evidence" value="ECO:0007669"/>
    <property type="project" value="UniProtKB-ARBA"/>
</dbReference>
<keyword evidence="4 6" id="KW-1133">Transmembrane helix</keyword>
<dbReference type="SMART" id="SM00065">
    <property type="entry name" value="GAF"/>
    <property type="match status" value="1"/>
</dbReference>
<dbReference type="Gene3D" id="3.30.450.350">
    <property type="entry name" value="CHASE domain"/>
    <property type="match status" value="1"/>
</dbReference>
<keyword evidence="5 6" id="KW-0472">Membrane</keyword>
<dbReference type="SMART" id="SM00091">
    <property type="entry name" value="PAS"/>
    <property type="match status" value="2"/>
</dbReference>
<dbReference type="Pfam" id="PF00563">
    <property type="entry name" value="EAL"/>
    <property type="match status" value="1"/>
</dbReference>
<dbReference type="Pfam" id="PF13185">
    <property type="entry name" value="GAF_2"/>
    <property type="match status" value="1"/>
</dbReference>
<dbReference type="PROSITE" id="PS50887">
    <property type="entry name" value="GGDEF"/>
    <property type="match status" value="1"/>
</dbReference>
<evidence type="ECO:0000256" key="5">
    <source>
        <dbReference type="ARBA" id="ARBA00023136"/>
    </source>
</evidence>
<proteinExistence type="predicted"/>
<dbReference type="EMBL" id="JADEYS010000013">
    <property type="protein sequence ID" value="MBE9398211.1"/>
    <property type="molecule type" value="Genomic_DNA"/>
</dbReference>
<organism evidence="12 13">
    <name type="scientific">Pontibacterium sinense</name>
    <dbReference type="NCBI Taxonomy" id="2781979"/>
    <lineage>
        <taxon>Bacteria</taxon>
        <taxon>Pseudomonadati</taxon>
        <taxon>Pseudomonadota</taxon>
        <taxon>Gammaproteobacteria</taxon>
        <taxon>Oceanospirillales</taxon>
        <taxon>Oceanospirillaceae</taxon>
        <taxon>Pontibacterium</taxon>
    </lineage>
</organism>
<dbReference type="InterPro" id="IPR029016">
    <property type="entry name" value="GAF-like_dom_sf"/>
</dbReference>
<evidence type="ECO:0000259" key="8">
    <source>
        <dbReference type="PROSITE" id="PS50113"/>
    </source>
</evidence>
<dbReference type="GO" id="GO:0016020">
    <property type="term" value="C:membrane"/>
    <property type="evidence" value="ECO:0007669"/>
    <property type="project" value="UniProtKB-SubCell"/>
</dbReference>
<dbReference type="RefSeq" id="WP_193953844.1">
    <property type="nucleotide sequence ID" value="NZ_JADEYS010000013.1"/>
</dbReference>
<dbReference type="PROSITE" id="PS50112">
    <property type="entry name" value="PAS"/>
    <property type="match status" value="1"/>
</dbReference>
<evidence type="ECO:0000256" key="3">
    <source>
        <dbReference type="ARBA" id="ARBA00022692"/>
    </source>
</evidence>
<dbReference type="InterPro" id="IPR013655">
    <property type="entry name" value="PAS_fold_3"/>
</dbReference>
<comment type="cofactor">
    <cofactor evidence="1">
        <name>Mg(2+)</name>
        <dbReference type="ChEBI" id="CHEBI:18420"/>
    </cofactor>
</comment>
<dbReference type="InterPro" id="IPR000014">
    <property type="entry name" value="PAS"/>
</dbReference>
<dbReference type="PROSITE" id="PS50839">
    <property type="entry name" value="CHASE"/>
    <property type="match status" value="1"/>
</dbReference>
<dbReference type="PROSITE" id="PS50883">
    <property type="entry name" value="EAL"/>
    <property type="match status" value="1"/>
</dbReference>
<feature type="domain" description="CHASE" evidence="9">
    <location>
        <begin position="100"/>
        <end position="243"/>
    </location>
</feature>
<dbReference type="PANTHER" id="PTHR44757:SF2">
    <property type="entry name" value="BIOFILM ARCHITECTURE MAINTENANCE PROTEIN MBAA"/>
    <property type="match status" value="1"/>
</dbReference>
<dbReference type="Gene3D" id="3.30.70.270">
    <property type="match status" value="1"/>
</dbReference>
<comment type="caution">
    <text evidence="12">The sequence shown here is derived from an EMBL/GenBank/DDBJ whole genome shotgun (WGS) entry which is preliminary data.</text>
</comment>
<dbReference type="InterPro" id="IPR043128">
    <property type="entry name" value="Rev_trsase/Diguanyl_cyclase"/>
</dbReference>
<dbReference type="SUPFAM" id="SSF55785">
    <property type="entry name" value="PYP-like sensor domain (PAS domain)"/>
    <property type="match status" value="2"/>
</dbReference>
<dbReference type="Gene3D" id="3.30.450.40">
    <property type="match status" value="1"/>
</dbReference>
<evidence type="ECO:0000256" key="1">
    <source>
        <dbReference type="ARBA" id="ARBA00001946"/>
    </source>
</evidence>
<evidence type="ECO:0000256" key="2">
    <source>
        <dbReference type="ARBA" id="ARBA00004370"/>
    </source>
</evidence>
<dbReference type="Gene3D" id="3.20.20.450">
    <property type="entry name" value="EAL domain"/>
    <property type="match status" value="1"/>
</dbReference>
<dbReference type="SMART" id="SM00052">
    <property type="entry name" value="EAL"/>
    <property type="match status" value="1"/>
</dbReference>
<dbReference type="InterPro" id="IPR006189">
    <property type="entry name" value="CHASE_dom"/>
</dbReference>
<feature type="transmembrane region" description="Helical" evidence="6">
    <location>
        <begin position="254"/>
        <end position="277"/>
    </location>
</feature>
<dbReference type="InterPro" id="IPR042240">
    <property type="entry name" value="CHASE_sf"/>
</dbReference>
<evidence type="ECO:0000256" key="6">
    <source>
        <dbReference type="SAM" id="Phobius"/>
    </source>
</evidence>
<dbReference type="NCBIfam" id="TIGR00229">
    <property type="entry name" value="sensory_box"/>
    <property type="match status" value="2"/>
</dbReference>
<evidence type="ECO:0000313" key="12">
    <source>
        <dbReference type="EMBL" id="MBE9398211.1"/>
    </source>
</evidence>
<dbReference type="FunFam" id="3.30.70.270:FF:000001">
    <property type="entry name" value="Diguanylate cyclase domain protein"/>
    <property type="match status" value="1"/>
</dbReference>
<protein>
    <submittedName>
        <fullName evidence="12">EAL domain-containing protein</fullName>
    </submittedName>
</protein>
<dbReference type="InterPro" id="IPR052155">
    <property type="entry name" value="Biofilm_reg_signaling"/>
</dbReference>
<feature type="domain" description="EAL" evidence="10">
    <location>
        <begin position="891"/>
        <end position="1146"/>
    </location>
</feature>
<dbReference type="AlphaFoldDB" id="A0A8J7FEJ8"/>
<keyword evidence="13" id="KW-1185">Reference proteome</keyword>
<dbReference type="Pfam" id="PF13426">
    <property type="entry name" value="PAS_9"/>
    <property type="match status" value="1"/>
</dbReference>
<dbReference type="Pfam" id="PF03924">
    <property type="entry name" value="CHASE"/>
    <property type="match status" value="1"/>
</dbReference>
<reference evidence="12" key="1">
    <citation type="submission" date="2020-10" db="EMBL/GenBank/DDBJ databases">
        <title>Bacterium isolated from coastal waters sediment.</title>
        <authorList>
            <person name="Chen R.-J."/>
            <person name="Lu D.-C."/>
            <person name="Zhu K.-L."/>
            <person name="Du Z.-J."/>
        </authorList>
    </citation>
    <scope>NUCLEOTIDE SEQUENCE</scope>
    <source>
        <strain evidence="12">N1Y112</strain>
    </source>
</reference>
<dbReference type="PROSITE" id="PS50113">
    <property type="entry name" value="PAC"/>
    <property type="match status" value="2"/>
</dbReference>
<feature type="domain" description="PAC" evidence="8">
    <location>
        <begin position="376"/>
        <end position="429"/>
    </location>
</feature>
<feature type="domain" description="GGDEF" evidence="11">
    <location>
        <begin position="749"/>
        <end position="882"/>
    </location>
</feature>
<dbReference type="PANTHER" id="PTHR44757">
    <property type="entry name" value="DIGUANYLATE CYCLASE DGCP"/>
    <property type="match status" value="1"/>
</dbReference>
<name>A0A8J7FEJ8_9GAMM</name>
<dbReference type="SMART" id="SM01079">
    <property type="entry name" value="CHASE"/>
    <property type="match status" value="1"/>
</dbReference>
<dbReference type="Pfam" id="PF00990">
    <property type="entry name" value="GGDEF"/>
    <property type="match status" value="1"/>
</dbReference>
<dbReference type="Gene3D" id="3.30.450.20">
    <property type="entry name" value="PAS domain"/>
    <property type="match status" value="2"/>
</dbReference>
<comment type="subcellular location">
    <subcellularLocation>
        <location evidence="2">Membrane</location>
    </subcellularLocation>
</comment>
<dbReference type="InterPro" id="IPR035965">
    <property type="entry name" value="PAS-like_dom_sf"/>
</dbReference>
<dbReference type="InterPro" id="IPR001633">
    <property type="entry name" value="EAL_dom"/>
</dbReference>